<reference evidence="2 3" key="1">
    <citation type="submission" date="2024-01" db="EMBL/GenBank/DDBJ databases">
        <title>Mesobacterium rodlantinim sp. nov., isolated from shallow sea hydrothermal systems off Kueishantao Island.</title>
        <authorList>
            <person name="Su Z."/>
            <person name="Tang K."/>
        </authorList>
    </citation>
    <scope>NUCLEOTIDE SEQUENCE [LARGE SCALE GENOMIC DNA]</scope>
    <source>
        <strain evidence="2 3">TK19101</strain>
    </source>
</reference>
<dbReference type="InterPro" id="IPR011050">
    <property type="entry name" value="Pectin_lyase_fold/virulence"/>
</dbReference>
<organism evidence="2 3">
    <name type="scientific">Mesobacterium hydrothermale</name>
    <dbReference type="NCBI Taxonomy" id="3111907"/>
    <lineage>
        <taxon>Bacteria</taxon>
        <taxon>Pseudomonadati</taxon>
        <taxon>Pseudomonadota</taxon>
        <taxon>Alphaproteobacteria</taxon>
        <taxon>Rhodobacterales</taxon>
        <taxon>Roseobacteraceae</taxon>
        <taxon>Mesobacterium</taxon>
    </lineage>
</organism>
<proteinExistence type="predicted"/>
<keyword evidence="3" id="KW-1185">Reference proteome</keyword>
<dbReference type="GO" id="GO:0016787">
    <property type="term" value="F:hydrolase activity"/>
    <property type="evidence" value="ECO:0007669"/>
    <property type="project" value="UniProtKB-KW"/>
</dbReference>
<feature type="domain" description="Rhamnogalacturonase A/B/Epimerase-like pectate lyase" evidence="1">
    <location>
        <begin position="189"/>
        <end position="280"/>
    </location>
</feature>
<dbReference type="EMBL" id="JAYLLH010000015">
    <property type="protein sequence ID" value="MEC3861938.1"/>
    <property type="molecule type" value="Genomic_DNA"/>
</dbReference>
<dbReference type="SUPFAM" id="SSF51126">
    <property type="entry name" value="Pectin lyase-like"/>
    <property type="match status" value="1"/>
</dbReference>
<protein>
    <submittedName>
        <fullName evidence="2">Glycosyl hydrolase family 28-related protein</fullName>
    </submittedName>
</protein>
<evidence type="ECO:0000313" key="2">
    <source>
        <dbReference type="EMBL" id="MEC3861938.1"/>
    </source>
</evidence>
<dbReference type="Proteomes" id="UP001348149">
    <property type="component" value="Unassembled WGS sequence"/>
</dbReference>
<dbReference type="Gene3D" id="2.160.20.10">
    <property type="entry name" value="Single-stranded right-handed beta-helix, Pectin lyase-like"/>
    <property type="match status" value="1"/>
</dbReference>
<dbReference type="Pfam" id="PF12708">
    <property type="entry name" value="Pect-lyase_RHGA_epim"/>
    <property type="match status" value="1"/>
</dbReference>
<gene>
    <name evidence="2" type="ORF">VK792_11645</name>
</gene>
<evidence type="ECO:0000259" key="1">
    <source>
        <dbReference type="Pfam" id="PF12708"/>
    </source>
</evidence>
<accession>A0ABU6HKH0</accession>
<dbReference type="InterPro" id="IPR024535">
    <property type="entry name" value="RHGA/B-epi-like_pectate_lyase"/>
</dbReference>
<dbReference type="InterPro" id="IPR012334">
    <property type="entry name" value="Pectin_lyas_fold"/>
</dbReference>
<comment type="caution">
    <text evidence="2">The sequence shown here is derived from an EMBL/GenBank/DDBJ whole genome shotgun (WGS) entry which is preliminary data.</text>
</comment>
<evidence type="ECO:0000313" key="3">
    <source>
        <dbReference type="Proteomes" id="UP001348149"/>
    </source>
</evidence>
<keyword evidence="2" id="KW-0378">Hydrolase</keyword>
<name>A0ABU6HKH0_9RHOB</name>
<dbReference type="RefSeq" id="WP_326297666.1">
    <property type="nucleotide sequence ID" value="NZ_JAYLLH010000015.1"/>
</dbReference>
<sequence>MNKEITDGVVLMPTPFSAGLSVWSRQDGTPGSDTYAGLATAAFVPSDQDFGGCLELQKTDSVQRLRYMVETPMLEGCYLRVRARIKAVSGALPSVRIAGWAGRAGGGHVNGLAEVGPSVALTSYGEVVEIAAIIGPGKRTGVDMFWGREPDFGHFGLDLTGANGGVVRIDDIVIEDITSVFLRNMMDIVDVRDFGAVGDGVTDDSGAFNAADSAANGRTVLVSKGTYRLNQDVTFDNHVRFEGTVTMPDSAILIAAQDFELATYIDAFKNEELAFRKAFQALLNNSDHEGLDLSGRRVSIHGPIDLQAAVPNRTSYAQRRVLRNGQLRAEDSGNWAPVTVTSQASYSASNSTRLTNVANVANIQIGSLVQASGVGREIYVKDKNVAAQTVTLSQPLSDAIGTQNYTFTRFKFMLDFSGFDSLQDFEIADIELQCNGLASGILLAPNGGIFHLRDSVINRPGHRGLTSHGEGCQGMLVDRCKFISAENGDLTQNRQSVAITANSNDVKIRDNRATQFRHFAVLSGAFQMITGNHFFQGDSATNGVRSAGIVLTLRACNSTISGNYIDNCHIEWTNEREPEPDYTGGFGFAGLTITGNVFLCSNTAPWFAFLAIKPYGTGHFVNGLNVSGNSFRCTQGTINRVERVDTSFANLDMTKMRKIDFVGNTFHNIEYAAKNPLLVAHDQNSEATTWVVDTDSRLPFNSRSLNVEAVVARGKIKNSANVGKYDMPYTLTGEGPGNNLVHLIWPTAVRGDVNVTVRCDL</sequence>